<dbReference type="Proteomes" id="UP000314982">
    <property type="component" value="Unassembled WGS sequence"/>
</dbReference>
<organism evidence="2 3">
    <name type="scientific">Hucho hucho</name>
    <name type="common">huchen</name>
    <dbReference type="NCBI Taxonomy" id="62062"/>
    <lineage>
        <taxon>Eukaryota</taxon>
        <taxon>Metazoa</taxon>
        <taxon>Chordata</taxon>
        <taxon>Craniata</taxon>
        <taxon>Vertebrata</taxon>
        <taxon>Euteleostomi</taxon>
        <taxon>Actinopterygii</taxon>
        <taxon>Neopterygii</taxon>
        <taxon>Teleostei</taxon>
        <taxon>Protacanthopterygii</taxon>
        <taxon>Salmoniformes</taxon>
        <taxon>Salmonidae</taxon>
        <taxon>Salmoninae</taxon>
        <taxon>Hucho</taxon>
    </lineage>
</organism>
<dbReference type="PANTHER" id="PTHR21590:SF3">
    <property type="entry name" value="UPF0606 PROTEIN KIAA1549L"/>
    <property type="match status" value="1"/>
</dbReference>
<sequence length="101" mass="11036">MAGVEWTQQNTGVALPGYVEAFPHPRYPQGSSTRLPLHYSQAMEPPPTPTTAASQQSLPNAGELRDRVPLSSLSTSALVQAIRQEVAKLAKKQTDMFEFQV</sequence>
<reference evidence="2" key="2">
    <citation type="submission" date="2025-08" db="UniProtKB">
        <authorList>
            <consortium name="Ensembl"/>
        </authorList>
    </citation>
    <scope>IDENTIFICATION</scope>
</reference>
<reference evidence="3" key="1">
    <citation type="submission" date="2018-06" db="EMBL/GenBank/DDBJ databases">
        <title>Genome assembly of Danube salmon.</title>
        <authorList>
            <person name="Macqueen D.J."/>
            <person name="Gundappa M.K."/>
        </authorList>
    </citation>
    <scope>NUCLEOTIDE SEQUENCE [LARGE SCALE GENOMIC DNA]</scope>
</reference>
<reference evidence="2" key="3">
    <citation type="submission" date="2025-09" db="UniProtKB">
        <authorList>
            <consortium name="Ensembl"/>
        </authorList>
    </citation>
    <scope>IDENTIFICATION</scope>
</reference>
<dbReference type="GeneTree" id="ENSGT00530000063472"/>
<accession>A0A4W5Q415</accession>
<proteinExistence type="predicted"/>
<evidence type="ECO:0000256" key="1">
    <source>
        <dbReference type="SAM" id="MobiDB-lite"/>
    </source>
</evidence>
<dbReference type="AlphaFoldDB" id="A0A4W5Q415"/>
<dbReference type="PANTHER" id="PTHR21590">
    <property type="entry name" value="SEA DOMAIN-CONTAINING PROTEIN"/>
    <property type="match status" value="1"/>
</dbReference>
<evidence type="ECO:0000313" key="2">
    <source>
        <dbReference type="Ensembl" id="ENSHHUP00000068610.1"/>
    </source>
</evidence>
<name>A0A4W5Q415_9TELE</name>
<evidence type="ECO:0000313" key="3">
    <source>
        <dbReference type="Proteomes" id="UP000314982"/>
    </source>
</evidence>
<keyword evidence="3" id="KW-1185">Reference proteome</keyword>
<protein>
    <submittedName>
        <fullName evidence="2">Uncharacterized protein</fullName>
    </submittedName>
</protein>
<feature type="region of interest" description="Disordered" evidence="1">
    <location>
        <begin position="26"/>
        <end position="69"/>
    </location>
</feature>
<dbReference type="Ensembl" id="ENSHHUT00000070910.1">
    <property type="protein sequence ID" value="ENSHHUP00000068610.1"/>
    <property type="gene ID" value="ENSHHUG00000040419.1"/>
</dbReference>